<dbReference type="Proteomes" id="UP000694569">
    <property type="component" value="Unplaced"/>
</dbReference>
<name>A0A8C5MFX8_9ANUR</name>
<dbReference type="InterPro" id="IPR043502">
    <property type="entry name" value="DNA/RNA_pol_sf"/>
</dbReference>
<feature type="transmembrane region" description="Helical" evidence="1">
    <location>
        <begin position="28"/>
        <end position="49"/>
    </location>
</feature>
<dbReference type="SUPFAM" id="SSF56672">
    <property type="entry name" value="DNA/RNA polymerases"/>
    <property type="match status" value="1"/>
</dbReference>
<keyword evidence="4" id="KW-1185">Reference proteome</keyword>
<dbReference type="Ensembl" id="ENSLLET00000014274.1">
    <property type="protein sequence ID" value="ENSLLEP00000013743.1"/>
    <property type="gene ID" value="ENSLLEG00000008700.1"/>
</dbReference>
<keyword evidence="1" id="KW-0472">Membrane</keyword>
<dbReference type="CDD" id="cd01650">
    <property type="entry name" value="RT_nLTR_like"/>
    <property type="match status" value="1"/>
</dbReference>
<sequence>MGDGSVRASIRQGAPRGGGDGLICRHSVLWIFCFTLLLCNHLGCVSACLLPEGTRLLLVPYISIYLIVSKIVSPSHGGAFNALLAGADFHPHSLSATIVVLHKEGKDPQQCSSYRPISLLNNDLKIFAAVLAGRLSTVLPLLLRKDQVGFIPAREARDGTIRTLNMIHTARSSGTPMLLLSTDAEKAFDRVSWPFMFSTLRAMNIPAGFIRWIAALYCAPNAKVRVNGVFSESFQIQNGTRQGCPLSPLLFALTLEPFLESVRNNTKIPGLRGQHYTTQGVGLCRRPSFLCNGTT</sequence>
<dbReference type="AlphaFoldDB" id="A0A8C5MFX8"/>
<dbReference type="Pfam" id="PF00078">
    <property type="entry name" value="RVT_1"/>
    <property type="match status" value="1"/>
</dbReference>
<keyword evidence="1" id="KW-0812">Transmembrane</keyword>
<feature type="domain" description="Reverse transcriptase" evidence="2">
    <location>
        <begin position="82"/>
        <end position="295"/>
    </location>
</feature>
<dbReference type="PROSITE" id="PS50878">
    <property type="entry name" value="RT_POL"/>
    <property type="match status" value="1"/>
</dbReference>
<accession>A0A8C5MFX8</accession>
<reference evidence="3" key="2">
    <citation type="submission" date="2025-09" db="UniProtKB">
        <authorList>
            <consortium name="Ensembl"/>
        </authorList>
    </citation>
    <scope>IDENTIFICATION</scope>
</reference>
<organism evidence="3 4">
    <name type="scientific">Leptobrachium leishanense</name>
    <name type="common">Leishan spiny toad</name>
    <dbReference type="NCBI Taxonomy" id="445787"/>
    <lineage>
        <taxon>Eukaryota</taxon>
        <taxon>Metazoa</taxon>
        <taxon>Chordata</taxon>
        <taxon>Craniata</taxon>
        <taxon>Vertebrata</taxon>
        <taxon>Euteleostomi</taxon>
        <taxon>Amphibia</taxon>
        <taxon>Batrachia</taxon>
        <taxon>Anura</taxon>
        <taxon>Pelobatoidea</taxon>
        <taxon>Megophryidae</taxon>
        <taxon>Leptobrachium</taxon>
    </lineage>
</organism>
<evidence type="ECO:0000256" key="1">
    <source>
        <dbReference type="SAM" id="Phobius"/>
    </source>
</evidence>
<protein>
    <recommendedName>
        <fullName evidence="2">Reverse transcriptase domain-containing protein</fullName>
    </recommendedName>
</protein>
<dbReference type="InterPro" id="IPR000477">
    <property type="entry name" value="RT_dom"/>
</dbReference>
<dbReference type="GeneTree" id="ENSGT00940000165023"/>
<keyword evidence="1" id="KW-1133">Transmembrane helix</keyword>
<proteinExistence type="predicted"/>
<feature type="transmembrane region" description="Helical" evidence="1">
    <location>
        <begin position="56"/>
        <end position="73"/>
    </location>
</feature>
<evidence type="ECO:0000313" key="4">
    <source>
        <dbReference type="Proteomes" id="UP000694569"/>
    </source>
</evidence>
<reference evidence="3" key="1">
    <citation type="submission" date="2025-08" db="UniProtKB">
        <authorList>
            <consortium name="Ensembl"/>
        </authorList>
    </citation>
    <scope>IDENTIFICATION</scope>
</reference>
<evidence type="ECO:0000259" key="2">
    <source>
        <dbReference type="PROSITE" id="PS50878"/>
    </source>
</evidence>
<dbReference type="OrthoDB" id="416119at2759"/>
<evidence type="ECO:0000313" key="3">
    <source>
        <dbReference type="Ensembl" id="ENSLLEP00000013743.1"/>
    </source>
</evidence>
<dbReference type="PANTHER" id="PTHR19446">
    <property type="entry name" value="REVERSE TRANSCRIPTASES"/>
    <property type="match status" value="1"/>
</dbReference>